<feature type="non-terminal residue" evidence="1">
    <location>
        <position position="1"/>
    </location>
</feature>
<reference evidence="1 2" key="1">
    <citation type="journal article" date="2013" name="Front. Microbiol.">
        <title>Comparative genomic analyses of the cyanobacterium, Lyngbya aestuarii BL J, a powerful hydrogen producer.</title>
        <authorList>
            <person name="Kothari A."/>
            <person name="Vaughn M."/>
            <person name="Garcia-Pichel F."/>
        </authorList>
    </citation>
    <scope>NUCLEOTIDE SEQUENCE [LARGE SCALE GENOMIC DNA]</scope>
    <source>
        <strain evidence="1 2">BL J</strain>
    </source>
</reference>
<accession>U7Q907</accession>
<dbReference type="InterPro" id="IPR012334">
    <property type="entry name" value="Pectin_lyas_fold"/>
</dbReference>
<protein>
    <submittedName>
        <fullName evidence="1">Uncharacterized protein</fullName>
    </submittedName>
</protein>
<gene>
    <name evidence="1" type="ORF">M595_6536</name>
</gene>
<name>U7Q907_9CYAN</name>
<comment type="caution">
    <text evidence="1">The sequence shown here is derived from an EMBL/GenBank/DDBJ whole genome shotgun (WGS) entry which is preliminary data.</text>
</comment>
<sequence length="56" mass="5887">PANLQVDQAQLGVKESQSLALVGGNININGGLLRAQNGRVELGSVSEGFVKIKKNR</sequence>
<keyword evidence="2" id="KW-1185">Reference proteome</keyword>
<dbReference type="Proteomes" id="UP000017127">
    <property type="component" value="Unassembled WGS sequence"/>
</dbReference>
<evidence type="ECO:0000313" key="1">
    <source>
        <dbReference type="EMBL" id="ERT03525.1"/>
    </source>
</evidence>
<dbReference type="AlphaFoldDB" id="U7Q907"/>
<proteinExistence type="predicted"/>
<organism evidence="1 2">
    <name type="scientific">Lyngbya aestuarii BL J</name>
    <dbReference type="NCBI Taxonomy" id="1348334"/>
    <lineage>
        <taxon>Bacteria</taxon>
        <taxon>Bacillati</taxon>
        <taxon>Cyanobacteriota</taxon>
        <taxon>Cyanophyceae</taxon>
        <taxon>Oscillatoriophycideae</taxon>
        <taxon>Oscillatoriales</taxon>
        <taxon>Microcoleaceae</taxon>
        <taxon>Lyngbya</taxon>
    </lineage>
</organism>
<evidence type="ECO:0000313" key="2">
    <source>
        <dbReference type="Proteomes" id="UP000017127"/>
    </source>
</evidence>
<dbReference type="EMBL" id="AUZM01000405">
    <property type="protein sequence ID" value="ERT03525.1"/>
    <property type="molecule type" value="Genomic_DNA"/>
</dbReference>
<dbReference type="Gene3D" id="2.160.20.10">
    <property type="entry name" value="Single-stranded right-handed beta-helix, Pectin lyase-like"/>
    <property type="match status" value="1"/>
</dbReference>